<keyword evidence="3" id="KW-1185">Reference proteome</keyword>
<dbReference type="EMBL" id="CP051677">
    <property type="protein sequence ID" value="QJD79562.1"/>
    <property type="molecule type" value="Genomic_DNA"/>
</dbReference>
<reference evidence="2 3" key="1">
    <citation type="submission" date="2020-04" db="EMBL/GenBank/DDBJ databases">
        <title>Genome sequencing of novel species.</title>
        <authorList>
            <person name="Heo J."/>
            <person name="Kim S.-J."/>
            <person name="Kim J.-S."/>
            <person name="Hong S.-B."/>
            <person name="Kwon S.-W."/>
        </authorList>
    </citation>
    <scope>NUCLEOTIDE SEQUENCE [LARGE SCALE GENOMIC DNA]</scope>
    <source>
        <strain evidence="2 3">CJU-R4</strain>
    </source>
</reference>
<keyword evidence="1" id="KW-0732">Signal</keyword>
<protein>
    <submittedName>
        <fullName evidence="2">Uncharacterized protein</fullName>
    </submittedName>
</protein>
<evidence type="ECO:0000313" key="2">
    <source>
        <dbReference type="EMBL" id="QJD79562.1"/>
    </source>
</evidence>
<name>A0A7L5DPP7_9BACT</name>
<feature type="chain" id="PRO_5029801656" evidence="1">
    <location>
        <begin position="23"/>
        <end position="196"/>
    </location>
</feature>
<dbReference type="RefSeq" id="WP_169551526.1">
    <property type="nucleotide sequence ID" value="NZ_CP051677.1"/>
</dbReference>
<dbReference type="AlphaFoldDB" id="A0A7L5DPP7"/>
<organism evidence="2 3">
    <name type="scientific">Spirosoma rhododendri</name>
    <dbReference type="NCBI Taxonomy" id="2728024"/>
    <lineage>
        <taxon>Bacteria</taxon>
        <taxon>Pseudomonadati</taxon>
        <taxon>Bacteroidota</taxon>
        <taxon>Cytophagia</taxon>
        <taxon>Cytophagales</taxon>
        <taxon>Cytophagaceae</taxon>
        <taxon>Spirosoma</taxon>
    </lineage>
</organism>
<dbReference type="KEGG" id="srho:HH216_14925"/>
<proteinExistence type="predicted"/>
<accession>A0A7L5DPP7</accession>
<gene>
    <name evidence="2" type="ORF">HH216_14925</name>
</gene>
<evidence type="ECO:0000256" key="1">
    <source>
        <dbReference type="SAM" id="SignalP"/>
    </source>
</evidence>
<dbReference type="Proteomes" id="UP000501128">
    <property type="component" value="Chromosome"/>
</dbReference>
<sequence length="196" mass="20780">MKPFRGLLAGLLLATVSLSVQAQTQVAKRDTAATTQANRLQLGADDTRMGQKGSTGNFRGFAFKDEVVAAQGSAVQTVNNKTPTAGNINISATDVGLGNVSNTSDANKPVSTAQQQAFDLKANQATSVYSDAVASYSALSSYTVPNGKAYLITVRSDERYKKRDGSNSINTLYWKSVSSDGSTTTLYKVTFIDESN</sequence>
<feature type="signal peptide" evidence="1">
    <location>
        <begin position="1"/>
        <end position="22"/>
    </location>
</feature>
<evidence type="ECO:0000313" key="3">
    <source>
        <dbReference type="Proteomes" id="UP000501128"/>
    </source>
</evidence>